<reference evidence="6" key="1">
    <citation type="journal article" date="2019" name="Int. J. Syst. Evol. Microbiol.">
        <title>The Global Catalogue of Microorganisms (GCM) 10K type strain sequencing project: providing services to taxonomists for standard genome sequencing and annotation.</title>
        <authorList>
            <consortium name="The Broad Institute Genomics Platform"/>
            <consortium name="The Broad Institute Genome Sequencing Center for Infectious Disease"/>
            <person name="Wu L."/>
            <person name="Ma J."/>
        </authorList>
    </citation>
    <scope>NUCLEOTIDE SEQUENCE [LARGE SCALE GENOMIC DNA]</scope>
    <source>
        <strain evidence="6">KCTC 42424</strain>
    </source>
</reference>
<dbReference type="PANTHER" id="PTHR47894:SF1">
    <property type="entry name" value="HTH-TYPE TRANSCRIPTIONAL REGULATOR VQSM"/>
    <property type="match status" value="1"/>
</dbReference>
<evidence type="ECO:0000313" key="5">
    <source>
        <dbReference type="EMBL" id="MFC3679697.1"/>
    </source>
</evidence>
<evidence type="ECO:0000259" key="4">
    <source>
        <dbReference type="PROSITE" id="PS01124"/>
    </source>
</evidence>
<dbReference type="RefSeq" id="WP_376865453.1">
    <property type="nucleotide sequence ID" value="NZ_JBHRYB010000005.1"/>
</dbReference>
<dbReference type="Proteomes" id="UP001595722">
    <property type="component" value="Unassembled WGS sequence"/>
</dbReference>
<dbReference type="EMBL" id="JBHRYB010000005">
    <property type="protein sequence ID" value="MFC3679697.1"/>
    <property type="molecule type" value="Genomic_DNA"/>
</dbReference>
<proteinExistence type="predicted"/>
<dbReference type="Gene3D" id="1.10.10.60">
    <property type="entry name" value="Homeodomain-like"/>
    <property type="match status" value="1"/>
</dbReference>
<evidence type="ECO:0000256" key="3">
    <source>
        <dbReference type="ARBA" id="ARBA00023163"/>
    </source>
</evidence>
<dbReference type="InterPro" id="IPR018060">
    <property type="entry name" value="HTH_AraC"/>
</dbReference>
<keyword evidence="3" id="KW-0804">Transcription</keyword>
<feature type="domain" description="HTH araC/xylS-type" evidence="4">
    <location>
        <begin position="248"/>
        <end position="345"/>
    </location>
</feature>
<dbReference type="SUPFAM" id="SSF46689">
    <property type="entry name" value="Homeodomain-like"/>
    <property type="match status" value="1"/>
</dbReference>
<dbReference type="InterPro" id="IPR009057">
    <property type="entry name" value="Homeodomain-like_sf"/>
</dbReference>
<evidence type="ECO:0000256" key="2">
    <source>
        <dbReference type="ARBA" id="ARBA00023125"/>
    </source>
</evidence>
<evidence type="ECO:0000313" key="6">
    <source>
        <dbReference type="Proteomes" id="UP001595722"/>
    </source>
</evidence>
<sequence length="351" mass="40172">MPPAPQWCDGDDAAIAAHWYPALLIDLLVARGISSHKILRATGIFYEDLVAGEQQLSVRQLLQLIKNARSLEPEADLSFRWGSGALPGHCGAFSQLLGGCANMAEFLQLLVRYRRIFSPLMVPRLFSDERFVYLYWVAASGLGEQQQFLREVAMSSVVSASRWLHGRHLPWRFVFQGAEPEQRELYSLYFSDQLQFDVGIDLMMLDKHWLQQPFPSTATALSQTAQRALQHQCDACWQPPLTTPLFVEAVYQWLSEHIQQAPGLECTARAFCMSPATFKRKLKKHQCGFQEIQDQVRLHTSLYLFLINDWSNEQVANYLNFNDTTNFRRAFKRWSGTTPSTSKQLFQLSVC</sequence>
<dbReference type="Pfam" id="PF12625">
    <property type="entry name" value="Arabinose_bd"/>
    <property type="match status" value="1"/>
</dbReference>
<name>A0ABV7VRF6_9GAMM</name>
<keyword evidence="2" id="KW-0238">DNA-binding</keyword>
<dbReference type="InterPro" id="IPR032687">
    <property type="entry name" value="AraC-type_N"/>
</dbReference>
<organism evidence="5 6">
    <name type="scientific">Bacterioplanoides pacificum</name>
    <dbReference type="NCBI Taxonomy" id="1171596"/>
    <lineage>
        <taxon>Bacteria</taxon>
        <taxon>Pseudomonadati</taxon>
        <taxon>Pseudomonadota</taxon>
        <taxon>Gammaproteobacteria</taxon>
        <taxon>Oceanospirillales</taxon>
        <taxon>Oceanospirillaceae</taxon>
        <taxon>Bacterioplanoides</taxon>
    </lineage>
</organism>
<accession>A0ABV7VRF6</accession>
<dbReference type="Pfam" id="PF12833">
    <property type="entry name" value="HTH_18"/>
    <property type="match status" value="1"/>
</dbReference>
<dbReference type="PANTHER" id="PTHR47894">
    <property type="entry name" value="HTH-TYPE TRANSCRIPTIONAL REGULATOR GADX"/>
    <property type="match status" value="1"/>
</dbReference>
<dbReference type="SMART" id="SM00342">
    <property type="entry name" value="HTH_ARAC"/>
    <property type="match status" value="1"/>
</dbReference>
<evidence type="ECO:0000256" key="1">
    <source>
        <dbReference type="ARBA" id="ARBA00023015"/>
    </source>
</evidence>
<keyword evidence="6" id="KW-1185">Reference proteome</keyword>
<protein>
    <submittedName>
        <fullName evidence="5">AraC family transcriptional regulator ligand-binding domain-containing protein</fullName>
    </submittedName>
</protein>
<gene>
    <name evidence="5" type="ORF">ACFOMG_06190</name>
</gene>
<comment type="caution">
    <text evidence="5">The sequence shown here is derived from an EMBL/GenBank/DDBJ whole genome shotgun (WGS) entry which is preliminary data.</text>
</comment>
<keyword evidence="1" id="KW-0805">Transcription regulation</keyword>
<dbReference type="PROSITE" id="PS01124">
    <property type="entry name" value="HTH_ARAC_FAMILY_2"/>
    <property type="match status" value="1"/>
</dbReference>